<dbReference type="Gene3D" id="1.25.40.10">
    <property type="entry name" value="Tetratricopeptide repeat domain"/>
    <property type="match status" value="3"/>
</dbReference>
<dbReference type="InterPro" id="IPR033443">
    <property type="entry name" value="PROP1-like_PPR_dom"/>
</dbReference>
<keyword evidence="2" id="KW-0677">Repeat</keyword>
<feature type="repeat" description="PPR" evidence="3">
    <location>
        <begin position="408"/>
        <end position="442"/>
    </location>
</feature>
<proteinExistence type="inferred from homology"/>
<comment type="similarity">
    <text evidence="1">Belongs to the PPR family. P subfamily.</text>
</comment>
<dbReference type="OMA" id="FIEAYCH"/>
<dbReference type="Pfam" id="PF13041">
    <property type="entry name" value="PPR_2"/>
    <property type="match status" value="1"/>
</dbReference>
<keyword evidence="4" id="KW-0175">Coiled coil</keyword>
<dbReference type="InterPro" id="IPR002885">
    <property type="entry name" value="PPR_rpt"/>
</dbReference>
<evidence type="ECO:0000256" key="4">
    <source>
        <dbReference type="SAM" id="Coils"/>
    </source>
</evidence>
<feature type="coiled-coil region" evidence="4">
    <location>
        <begin position="522"/>
        <end position="549"/>
    </location>
</feature>
<dbReference type="PANTHER" id="PTHR47936">
    <property type="entry name" value="PPR_LONG DOMAIN-CONTAINING PROTEIN"/>
    <property type="match status" value="1"/>
</dbReference>
<dbReference type="GO" id="GO:0005739">
    <property type="term" value="C:mitochondrion"/>
    <property type="evidence" value="ECO:0007669"/>
    <property type="project" value="EnsemblPlants"/>
</dbReference>
<name>A0A061ELP3_THECC</name>
<dbReference type="Proteomes" id="UP000026915">
    <property type="component" value="Chromosome 4"/>
</dbReference>
<evidence type="ECO:0000259" key="6">
    <source>
        <dbReference type="Pfam" id="PF17177"/>
    </source>
</evidence>
<dbReference type="GO" id="GO:0003729">
    <property type="term" value="F:mRNA binding"/>
    <property type="evidence" value="ECO:0000318"/>
    <property type="project" value="GO_Central"/>
</dbReference>
<feature type="repeat" description="PPR" evidence="3">
    <location>
        <begin position="268"/>
        <end position="302"/>
    </location>
</feature>
<organism evidence="7 8">
    <name type="scientific">Theobroma cacao</name>
    <name type="common">Cacao</name>
    <name type="synonym">Cocoa</name>
    <dbReference type="NCBI Taxonomy" id="3641"/>
    <lineage>
        <taxon>Eukaryota</taxon>
        <taxon>Viridiplantae</taxon>
        <taxon>Streptophyta</taxon>
        <taxon>Embryophyta</taxon>
        <taxon>Tracheophyta</taxon>
        <taxon>Spermatophyta</taxon>
        <taxon>Magnoliopsida</taxon>
        <taxon>eudicotyledons</taxon>
        <taxon>Gunneridae</taxon>
        <taxon>Pentapetalae</taxon>
        <taxon>rosids</taxon>
        <taxon>malvids</taxon>
        <taxon>Malvales</taxon>
        <taxon>Malvaceae</taxon>
        <taxon>Byttnerioideae</taxon>
        <taxon>Theobroma</taxon>
    </lineage>
</organism>
<feature type="compositionally biased region" description="Polar residues" evidence="5">
    <location>
        <begin position="58"/>
        <end position="67"/>
    </location>
</feature>
<dbReference type="AlphaFoldDB" id="A0A061ELP3"/>
<evidence type="ECO:0000256" key="3">
    <source>
        <dbReference type="PROSITE-ProRule" id="PRU00708"/>
    </source>
</evidence>
<dbReference type="Gramene" id="EOY05751">
    <property type="protein sequence ID" value="EOY05751"/>
    <property type="gene ID" value="TCM_020672"/>
</dbReference>
<keyword evidence="8" id="KW-1185">Reference proteome</keyword>
<feature type="repeat" description="PPR" evidence="3">
    <location>
        <begin position="303"/>
        <end position="337"/>
    </location>
</feature>
<evidence type="ECO:0000256" key="2">
    <source>
        <dbReference type="ARBA" id="ARBA00022737"/>
    </source>
</evidence>
<evidence type="ECO:0000313" key="7">
    <source>
        <dbReference type="EMBL" id="EOY05751.1"/>
    </source>
</evidence>
<feature type="repeat" description="PPR" evidence="3">
    <location>
        <begin position="338"/>
        <end position="372"/>
    </location>
</feature>
<dbReference type="InterPro" id="IPR011990">
    <property type="entry name" value="TPR-like_helical_dom_sf"/>
</dbReference>
<dbReference type="Pfam" id="PF12854">
    <property type="entry name" value="PPR_1"/>
    <property type="match status" value="1"/>
</dbReference>
<feature type="repeat" description="PPR" evidence="3">
    <location>
        <begin position="478"/>
        <end position="512"/>
    </location>
</feature>
<evidence type="ECO:0000313" key="8">
    <source>
        <dbReference type="Proteomes" id="UP000026915"/>
    </source>
</evidence>
<dbReference type="eggNOG" id="KOG4197">
    <property type="taxonomic scope" value="Eukaryota"/>
</dbReference>
<dbReference type="InParanoid" id="A0A061ELP3"/>
<sequence>MLRKNQILNPISRSHPQRNLNANLLNHYIFALFTTTNSKASASPDSSPTSESPDIPSWVTNQNPETQTSEDDDFVIPSLASWIENQPKVKHWPTRKPETQVDKLTKILKHPYPSHEKVVEALDGSSLSVSNVSVDQLLKRFYHCWISAYGVFIWAKKQSGYRHTPELYDSMVDILGKAKKFDLVLDLVNEMNQLKGYIRLNTMVKVIRRLAKAGRFSEAIEAFRRLEEYGIGKDVVALNGLLDALVKGDGVEHAYEVFVELKECMPLNSSSFNILIHGFCKARRLDDARKILNEMEEYGCQPCVVSYTSFIEAYCHEKDFHNVDAVLDEMKEKGCRPNVVTYTIIMHARGKAGIIGKALEVYEKMKNDGCLPDSSFYSSLIFILSKSGRLKDADEIFEDMKKQGVRPNVLTYNTMITSACGHSLEEKALKLLQRMEEDSCKPDISTYGPLLKMCCRKKRMKVLNFLLSHMLNNDVSIDLATYSLLVQRLCNSGKLEQACAFFEEMVLKGMIPKDSIRKTLVEKLEKENMAKAKEQIQELMSNLKELVKTGFHRE</sequence>
<dbReference type="Pfam" id="PF17177">
    <property type="entry name" value="PPR_long"/>
    <property type="match status" value="1"/>
</dbReference>
<protein>
    <submittedName>
        <fullName evidence="7">Pentatricopeptide repeat superfamily protein, putative</fullName>
    </submittedName>
</protein>
<gene>
    <name evidence="7" type="ORF">TCM_020672</name>
</gene>
<accession>A0A061ELP3</accession>
<dbReference type="EMBL" id="CM001882">
    <property type="protein sequence ID" value="EOY05751.1"/>
    <property type="molecule type" value="Genomic_DNA"/>
</dbReference>
<feature type="repeat" description="PPR" evidence="3">
    <location>
        <begin position="373"/>
        <end position="407"/>
    </location>
</feature>
<evidence type="ECO:0000256" key="1">
    <source>
        <dbReference type="ARBA" id="ARBA00007626"/>
    </source>
</evidence>
<dbReference type="PANTHER" id="PTHR47936:SF1">
    <property type="entry name" value="PENTATRICOPEPTIDE REPEAT-CONTAINING PROTEIN GUN1, CHLOROPLASTIC"/>
    <property type="match status" value="1"/>
</dbReference>
<reference evidence="7 8" key="1">
    <citation type="journal article" date="2013" name="Genome Biol.">
        <title>The genome sequence of the most widely cultivated cacao type and its use to identify candidate genes regulating pod color.</title>
        <authorList>
            <person name="Motamayor J.C."/>
            <person name="Mockaitis K."/>
            <person name="Schmutz J."/>
            <person name="Haiminen N."/>
            <person name="Iii D.L."/>
            <person name="Cornejo O."/>
            <person name="Findley S.D."/>
            <person name="Zheng P."/>
            <person name="Utro F."/>
            <person name="Royaert S."/>
            <person name="Saski C."/>
            <person name="Jenkins J."/>
            <person name="Podicheti R."/>
            <person name="Zhao M."/>
            <person name="Scheffler B.E."/>
            <person name="Stack J.C."/>
            <person name="Feltus F.A."/>
            <person name="Mustiga G.M."/>
            <person name="Amores F."/>
            <person name="Phillips W."/>
            <person name="Marelli J.P."/>
            <person name="May G.D."/>
            <person name="Shapiro H."/>
            <person name="Ma J."/>
            <person name="Bustamante C.D."/>
            <person name="Schnell R.J."/>
            <person name="Main D."/>
            <person name="Gilbert D."/>
            <person name="Parida L."/>
            <person name="Kuhn D.N."/>
        </authorList>
    </citation>
    <scope>NUCLEOTIDE SEQUENCE [LARGE SCALE GENOMIC DNA]</scope>
    <source>
        <strain evidence="8">cv. Matina 1-6</strain>
    </source>
</reference>
<feature type="domain" description="PROP1-like PPR" evidence="6">
    <location>
        <begin position="357"/>
        <end position="506"/>
    </location>
</feature>
<dbReference type="Pfam" id="PF01535">
    <property type="entry name" value="PPR"/>
    <property type="match status" value="2"/>
</dbReference>
<dbReference type="HOGENOM" id="CLU_002706_49_20_1"/>
<feature type="compositionally biased region" description="Low complexity" evidence="5">
    <location>
        <begin position="39"/>
        <end position="57"/>
    </location>
</feature>
<feature type="region of interest" description="Disordered" evidence="5">
    <location>
        <begin position="39"/>
        <end position="71"/>
    </location>
</feature>
<dbReference type="NCBIfam" id="TIGR00756">
    <property type="entry name" value="PPR"/>
    <property type="match status" value="7"/>
</dbReference>
<evidence type="ECO:0000256" key="5">
    <source>
        <dbReference type="SAM" id="MobiDB-lite"/>
    </source>
</evidence>
<dbReference type="PROSITE" id="PS51375">
    <property type="entry name" value="PPR"/>
    <property type="match status" value="6"/>
</dbReference>